<comment type="similarity">
    <text evidence="2">Belongs to the autoinducer-2 exporter (AI-2E) (TC 2.A.86) family.</text>
</comment>
<feature type="transmembrane region" description="Helical" evidence="8">
    <location>
        <begin position="60"/>
        <end position="83"/>
    </location>
</feature>
<evidence type="ECO:0000256" key="6">
    <source>
        <dbReference type="ARBA" id="ARBA00022989"/>
    </source>
</evidence>
<reference evidence="9" key="1">
    <citation type="submission" date="2020-11" db="EMBL/GenBank/DDBJ databases">
        <title>Bacterial whole genome sequence for Panacibacter sp. DH6.</title>
        <authorList>
            <person name="Le V."/>
            <person name="Ko S."/>
            <person name="Ahn C.-Y."/>
            <person name="Oh H.-M."/>
        </authorList>
    </citation>
    <scope>NUCLEOTIDE SEQUENCE</scope>
    <source>
        <strain evidence="9">DH6</strain>
    </source>
</reference>
<dbReference type="PANTHER" id="PTHR21716">
    <property type="entry name" value="TRANSMEMBRANE PROTEIN"/>
    <property type="match status" value="1"/>
</dbReference>
<evidence type="ECO:0000256" key="1">
    <source>
        <dbReference type="ARBA" id="ARBA00004651"/>
    </source>
</evidence>
<dbReference type="Proteomes" id="UP000628448">
    <property type="component" value="Unassembled WGS sequence"/>
</dbReference>
<dbReference type="Pfam" id="PF01594">
    <property type="entry name" value="AI-2E_transport"/>
    <property type="match status" value="1"/>
</dbReference>
<gene>
    <name evidence="9" type="ORF">I5907_21195</name>
</gene>
<evidence type="ECO:0000256" key="4">
    <source>
        <dbReference type="ARBA" id="ARBA00022475"/>
    </source>
</evidence>
<proteinExistence type="inferred from homology"/>
<evidence type="ECO:0000256" key="5">
    <source>
        <dbReference type="ARBA" id="ARBA00022692"/>
    </source>
</evidence>
<organism evidence="9 10">
    <name type="scientific">Panacibacter microcysteis</name>
    <dbReference type="NCBI Taxonomy" id="2793269"/>
    <lineage>
        <taxon>Bacteria</taxon>
        <taxon>Pseudomonadati</taxon>
        <taxon>Bacteroidota</taxon>
        <taxon>Chitinophagia</taxon>
        <taxon>Chitinophagales</taxon>
        <taxon>Chitinophagaceae</taxon>
        <taxon>Panacibacter</taxon>
    </lineage>
</organism>
<dbReference type="GO" id="GO:0005886">
    <property type="term" value="C:plasma membrane"/>
    <property type="evidence" value="ECO:0007669"/>
    <property type="project" value="UniProtKB-SubCell"/>
</dbReference>
<protein>
    <submittedName>
        <fullName evidence="9">AI-2E family transporter</fullName>
    </submittedName>
</protein>
<feature type="transmembrane region" description="Helical" evidence="8">
    <location>
        <begin position="268"/>
        <end position="286"/>
    </location>
</feature>
<sequence>MLTKQPLYVKILSVLLILCIVFYTFFIAQGIILPLGFAFLMAVLLYPLEKLLVKIRLPRVAAIIVALLVASLTAFLVVALISYQLASFLDDLPGIKKNLNDFFVNAQSWLDKTFHISKRQQDIAISDAGKNTLTSAKAAAGSTLGALTTSLGNLLLLPIYTFLLMYYRDHLIHFVLRLFDEGEEKRVALVISKIRKVIQQYVTGLLMETGCVAVLNCVGLLLLGIPYAILLGVIGAILNLIPYIGGLVALVLTGIVTLSNTGDTGKTIGSIAVYFVVQFIDNNFLVPRIIGSNVKLNALVSILAVLIGGALCGVGGMFLSLPFVAVLKVIFENVDSLKPWGLLLGDETDARWIKRRKGPELAGTGADQTPK</sequence>
<evidence type="ECO:0000256" key="7">
    <source>
        <dbReference type="ARBA" id="ARBA00023136"/>
    </source>
</evidence>
<feature type="transmembrane region" description="Helical" evidence="8">
    <location>
        <begin position="229"/>
        <end position="256"/>
    </location>
</feature>
<name>A0A931H0L2_9BACT</name>
<feature type="transmembrane region" description="Helical" evidence="8">
    <location>
        <begin position="7"/>
        <end position="25"/>
    </location>
</feature>
<dbReference type="PANTHER" id="PTHR21716:SF53">
    <property type="entry name" value="PERMEASE PERM-RELATED"/>
    <property type="match status" value="1"/>
</dbReference>
<comment type="subcellular location">
    <subcellularLocation>
        <location evidence="1">Cell membrane</location>
        <topology evidence="1">Multi-pass membrane protein</topology>
    </subcellularLocation>
</comment>
<feature type="transmembrane region" description="Helical" evidence="8">
    <location>
        <begin position="298"/>
        <end position="331"/>
    </location>
</feature>
<feature type="transmembrane region" description="Helical" evidence="8">
    <location>
        <begin position="31"/>
        <end position="48"/>
    </location>
</feature>
<evidence type="ECO:0000313" key="10">
    <source>
        <dbReference type="Proteomes" id="UP000628448"/>
    </source>
</evidence>
<dbReference type="GO" id="GO:0055085">
    <property type="term" value="P:transmembrane transport"/>
    <property type="evidence" value="ECO:0007669"/>
    <property type="project" value="TreeGrafter"/>
</dbReference>
<comment type="caution">
    <text evidence="9">The sequence shown here is derived from an EMBL/GenBank/DDBJ whole genome shotgun (WGS) entry which is preliminary data.</text>
</comment>
<dbReference type="InterPro" id="IPR002549">
    <property type="entry name" value="AI-2E-like"/>
</dbReference>
<evidence type="ECO:0000256" key="2">
    <source>
        <dbReference type="ARBA" id="ARBA00009773"/>
    </source>
</evidence>
<dbReference type="RefSeq" id="WP_196992868.1">
    <property type="nucleotide sequence ID" value="NZ_JADWYR010000004.1"/>
</dbReference>
<evidence type="ECO:0000313" key="9">
    <source>
        <dbReference type="EMBL" id="MBG9378762.1"/>
    </source>
</evidence>
<evidence type="ECO:0000256" key="3">
    <source>
        <dbReference type="ARBA" id="ARBA00022448"/>
    </source>
</evidence>
<dbReference type="AlphaFoldDB" id="A0A931H0L2"/>
<dbReference type="EMBL" id="JADWYR010000004">
    <property type="protein sequence ID" value="MBG9378762.1"/>
    <property type="molecule type" value="Genomic_DNA"/>
</dbReference>
<keyword evidence="5 8" id="KW-0812">Transmembrane</keyword>
<keyword evidence="10" id="KW-1185">Reference proteome</keyword>
<keyword evidence="4" id="KW-1003">Cell membrane</keyword>
<keyword evidence="7 8" id="KW-0472">Membrane</keyword>
<keyword evidence="6 8" id="KW-1133">Transmembrane helix</keyword>
<accession>A0A931H0L2</accession>
<evidence type="ECO:0000256" key="8">
    <source>
        <dbReference type="SAM" id="Phobius"/>
    </source>
</evidence>
<keyword evidence="3" id="KW-0813">Transport</keyword>
<feature type="transmembrane region" description="Helical" evidence="8">
    <location>
        <begin position="144"/>
        <end position="167"/>
    </location>
</feature>
<feature type="transmembrane region" description="Helical" evidence="8">
    <location>
        <begin position="201"/>
        <end position="223"/>
    </location>
</feature>